<evidence type="ECO:0000259" key="9">
    <source>
        <dbReference type="Pfam" id="PF07715"/>
    </source>
</evidence>
<keyword evidence="5 7" id="KW-0472">Membrane</keyword>
<evidence type="ECO:0000256" key="6">
    <source>
        <dbReference type="ARBA" id="ARBA00023237"/>
    </source>
</evidence>
<sequence>MINKLLSFFVVLLYSVSVYAQDSAKLTGVVTDKLGPLPGVTIQIKGTTTGSTTNYNGEFSLNAQPEDILIFSFIGYTSKEVPVGNKTTFNVTLEEDSQQLKEVVVTGYQEIDRNLFTGSAETLSMEDVQVGGLPDASQSLEGNVAGVSVSSVSGTFGSSPKIRIRGNASINGNNQPLWVVDGVVLEDIVELNGDISSGDLETLLGSSIAGLNPDDIESIDVLKDASATSMYGAAAMNGVIVVNTKKGKDGSMRVSYSGNYTINEKPSISQFNKMSSSEEMDIFLEMIDKGWIDVVSAATSPNGGIVNSMYTKLNSKELTWDRSNPYNGAYLEKASQNNTDWFDHLFKNSFSQQHTLNIRGGSKKVNYYTSVGFYDDQGRTIADNVKKYNATSNIDFTLFDKLEVGFSLKGSFRDQQVPGSQDRIYDSYNNVYTRAFDINPLNYAATTSRSIGINDYTRRNYADFNILHELANNTAIIEVGDISFQNNLKYNFNDKFSAFMVTQLRRVYSSTEQRVHANTNQVASYQANQTKTMREGNKLLYRDLNDPYADPYVILDNGGILKQESNKMHYNYVRAGFNYMNTFNDKHALSVLAGSEYKSTKRYNSTNTNFGVQFDRSNNFIINPYLTQYHIASGIKPNELSSTIDNFWGIFTNASYSYDERYTVGATVRYDGSNRLGNLRSVRYLPSWNISGAWNITGESFMEDQSLFDRLKIRTTYGISGNMPKGASTSLQINSGTTQRLKTSDNEVYSEIDKLANLSLTWEKMKEFNIGVDYGILQGRISGSVDYYQRNSYDLIGWVPTNGVGGKEKRYNNGLALDSYGFDILINTKNIDNENFGWVTSFNWGLNKSKVITSPYKINANEAVRYLGGNVQGYPSNALFSYNFDGLDNEGKPIILGSKGERLTNVSLQTRDLKDLKFEGTVNPIAFGGITNTFNYKNVSFSFLISYSYGNKIRLGDLVEDQYNDQNSFDTEMRDRWVVLGDEKRTRIPVIMSKREKYDYKQTGDMSYAMYNKSQDRVANGDFIKLKRVSLNYQLPVKMLESVHIQNASVGFQAHNLFMLYSDEKLRGRDPEFYVAGGVSLPPTRSYTMSLKVSF</sequence>
<feature type="signal peptide" evidence="8">
    <location>
        <begin position="1"/>
        <end position="20"/>
    </location>
</feature>
<comment type="subcellular location">
    <subcellularLocation>
        <location evidence="1 7">Cell outer membrane</location>
        <topology evidence="1 7">Multi-pass membrane protein</topology>
    </subcellularLocation>
</comment>
<name>A0ABX8H495_9BACT</name>
<protein>
    <submittedName>
        <fullName evidence="10">SusC/RagA family TonB-linked outer membrane protein</fullName>
    </submittedName>
</protein>
<reference evidence="10 11" key="1">
    <citation type="submission" date="2021-05" db="EMBL/GenBank/DDBJ databases">
        <title>Comparative genomic studies on the polysaccharide-degrading batcterial strains of the Flammeovirga genus.</title>
        <authorList>
            <person name="Zewei F."/>
            <person name="Zheng Z."/>
            <person name="Yu L."/>
            <person name="Ruyue G."/>
            <person name="Yanhong M."/>
            <person name="Yuanyuan C."/>
            <person name="Jingyan G."/>
            <person name="Wenjun H."/>
        </authorList>
    </citation>
    <scope>NUCLEOTIDE SEQUENCE [LARGE SCALE GENOMIC DNA]</scope>
    <source>
        <strain evidence="10 11">YS10</strain>
    </source>
</reference>
<dbReference type="InterPro" id="IPR036942">
    <property type="entry name" value="Beta-barrel_TonB_sf"/>
</dbReference>
<organism evidence="10 11">
    <name type="scientific">Flammeovirga kamogawensis</name>
    <dbReference type="NCBI Taxonomy" id="373891"/>
    <lineage>
        <taxon>Bacteria</taxon>
        <taxon>Pseudomonadati</taxon>
        <taxon>Bacteroidota</taxon>
        <taxon>Cytophagia</taxon>
        <taxon>Cytophagales</taxon>
        <taxon>Flammeovirgaceae</taxon>
        <taxon>Flammeovirga</taxon>
    </lineage>
</organism>
<dbReference type="Pfam" id="PF07715">
    <property type="entry name" value="Plug"/>
    <property type="match status" value="1"/>
</dbReference>
<dbReference type="Gene3D" id="2.170.130.10">
    <property type="entry name" value="TonB-dependent receptor, plug domain"/>
    <property type="match status" value="1"/>
</dbReference>
<keyword evidence="11" id="KW-1185">Reference proteome</keyword>
<gene>
    <name evidence="10" type="ORF">KM029_20070</name>
</gene>
<dbReference type="InterPro" id="IPR039426">
    <property type="entry name" value="TonB-dep_rcpt-like"/>
</dbReference>
<evidence type="ECO:0000313" key="10">
    <source>
        <dbReference type="EMBL" id="QWG09980.1"/>
    </source>
</evidence>
<dbReference type="Gene3D" id="2.60.40.1120">
    <property type="entry name" value="Carboxypeptidase-like, regulatory domain"/>
    <property type="match status" value="1"/>
</dbReference>
<dbReference type="PROSITE" id="PS52016">
    <property type="entry name" value="TONB_DEPENDENT_REC_3"/>
    <property type="match status" value="1"/>
</dbReference>
<evidence type="ECO:0000313" key="11">
    <source>
        <dbReference type="Proteomes" id="UP000682802"/>
    </source>
</evidence>
<dbReference type="Pfam" id="PF13715">
    <property type="entry name" value="CarbopepD_reg_2"/>
    <property type="match status" value="1"/>
</dbReference>
<keyword evidence="6 7" id="KW-0998">Cell outer membrane</keyword>
<feature type="chain" id="PRO_5046680664" evidence="8">
    <location>
        <begin position="21"/>
        <end position="1095"/>
    </location>
</feature>
<evidence type="ECO:0000256" key="4">
    <source>
        <dbReference type="ARBA" id="ARBA00022692"/>
    </source>
</evidence>
<dbReference type="SUPFAM" id="SSF56935">
    <property type="entry name" value="Porins"/>
    <property type="match status" value="1"/>
</dbReference>
<evidence type="ECO:0000256" key="3">
    <source>
        <dbReference type="ARBA" id="ARBA00022452"/>
    </source>
</evidence>
<dbReference type="InterPro" id="IPR008969">
    <property type="entry name" value="CarboxyPept-like_regulatory"/>
</dbReference>
<feature type="domain" description="TonB-dependent receptor plug" evidence="9">
    <location>
        <begin position="117"/>
        <end position="239"/>
    </location>
</feature>
<dbReference type="NCBIfam" id="TIGR04057">
    <property type="entry name" value="SusC_RagA_signa"/>
    <property type="match status" value="1"/>
</dbReference>
<accession>A0ABX8H495</accession>
<dbReference type="Gene3D" id="2.40.170.20">
    <property type="entry name" value="TonB-dependent receptor, beta-barrel domain"/>
    <property type="match status" value="1"/>
</dbReference>
<dbReference type="InterPro" id="IPR023996">
    <property type="entry name" value="TonB-dep_OMP_SusC/RagA"/>
</dbReference>
<evidence type="ECO:0000256" key="1">
    <source>
        <dbReference type="ARBA" id="ARBA00004571"/>
    </source>
</evidence>
<evidence type="ECO:0000256" key="7">
    <source>
        <dbReference type="PROSITE-ProRule" id="PRU01360"/>
    </source>
</evidence>
<dbReference type="EMBL" id="CP076129">
    <property type="protein sequence ID" value="QWG09980.1"/>
    <property type="molecule type" value="Genomic_DNA"/>
</dbReference>
<dbReference type="NCBIfam" id="TIGR04056">
    <property type="entry name" value="OMP_RagA_SusC"/>
    <property type="match status" value="1"/>
</dbReference>
<keyword evidence="8" id="KW-0732">Signal</keyword>
<evidence type="ECO:0000256" key="2">
    <source>
        <dbReference type="ARBA" id="ARBA00022448"/>
    </source>
</evidence>
<evidence type="ECO:0000256" key="5">
    <source>
        <dbReference type="ARBA" id="ARBA00023136"/>
    </source>
</evidence>
<keyword evidence="2 7" id="KW-0813">Transport</keyword>
<comment type="similarity">
    <text evidence="7">Belongs to the TonB-dependent receptor family.</text>
</comment>
<dbReference type="InterPro" id="IPR012910">
    <property type="entry name" value="Plug_dom"/>
</dbReference>
<dbReference type="RefSeq" id="WP_144076634.1">
    <property type="nucleotide sequence ID" value="NZ_CP076129.1"/>
</dbReference>
<keyword evidence="3 7" id="KW-1134">Transmembrane beta strand</keyword>
<keyword evidence="4 7" id="KW-0812">Transmembrane</keyword>
<dbReference type="Proteomes" id="UP000682802">
    <property type="component" value="Chromosome 2"/>
</dbReference>
<evidence type="ECO:0000256" key="8">
    <source>
        <dbReference type="SAM" id="SignalP"/>
    </source>
</evidence>
<dbReference type="InterPro" id="IPR037066">
    <property type="entry name" value="Plug_dom_sf"/>
</dbReference>
<dbReference type="SUPFAM" id="SSF49464">
    <property type="entry name" value="Carboxypeptidase regulatory domain-like"/>
    <property type="match status" value="1"/>
</dbReference>
<dbReference type="InterPro" id="IPR023997">
    <property type="entry name" value="TonB-dep_OMP_SusC/RagA_CS"/>
</dbReference>
<proteinExistence type="inferred from homology"/>